<feature type="compositionally biased region" description="Acidic residues" evidence="1">
    <location>
        <begin position="1"/>
        <end position="13"/>
    </location>
</feature>
<sequence>MAFTEDGEPEDAPADERSAEQLAEAVLTAQDDPDEGDGETPADPEQALTAFAERVANSWLTGSRDRVRSAGPVRSSSFG</sequence>
<evidence type="ECO:0000256" key="1">
    <source>
        <dbReference type="SAM" id="MobiDB-lite"/>
    </source>
</evidence>
<gene>
    <name evidence="2" type="ORF">KCMC57_06290</name>
</gene>
<dbReference type="AlphaFoldDB" id="A0AB33JS16"/>
<feature type="region of interest" description="Disordered" evidence="1">
    <location>
        <begin position="26"/>
        <end position="45"/>
    </location>
</feature>
<name>A0AB33JS16_9ACTN</name>
<accession>A0AB33JS16</accession>
<organism evidence="2">
    <name type="scientific">Kitasatospora sp. CMC57</name>
    <dbReference type="NCBI Taxonomy" id="3231513"/>
    <lineage>
        <taxon>Bacteria</taxon>
        <taxon>Bacillati</taxon>
        <taxon>Actinomycetota</taxon>
        <taxon>Actinomycetes</taxon>
        <taxon>Kitasatosporales</taxon>
        <taxon>Streptomycetaceae</taxon>
        <taxon>Kitasatospora</taxon>
    </lineage>
</organism>
<protein>
    <submittedName>
        <fullName evidence="2">Uncharacterized protein</fullName>
    </submittedName>
</protein>
<evidence type="ECO:0000313" key="2">
    <source>
        <dbReference type="EMBL" id="BFP44261.1"/>
    </source>
</evidence>
<reference evidence="2" key="1">
    <citation type="submission" date="2024-07" db="EMBL/GenBank/DDBJ databases">
        <title>Complete genome sequences of cellulolytic bacteria, Kitasatospora sp. CMC57 and Streptomyces sp. CMC78, isolated from Japanese agricultural soil.</title>
        <authorList>
            <person name="Hashimoto T."/>
            <person name="Ito M."/>
            <person name="Iwamoto M."/>
            <person name="Fukahori D."/>
            <person name="Shoda T."/>
            <person name="Sakoda M."/>
            <person name="Morohoshi T."/>
            <person name="Mitsuboshi M."/>
            <person name="Nishizawa T."/>
        </authorList>
    </citation>
    <scope>NUCLEOTIDE SEQUENCE</scope>
    <source>
        <strain evidence="2">CMC57</strain>
    </source>
</reference>
<dbReference type="RefSeq" id="WP_407986859.1">
    <property type="nucleotide sequence ID" value="NZ_AP035881.2"/>
</dbReference>
<feature type="region of interest" description="Disordered" evidence="1">
    <location>
        <begin position="1"/>
        <end position="20"/>
    </location>
</feature>
<feature type="compositionally biased region" description="Acidic residues" evidence="1">
    <location>
        <begin position="31"/>
        <end position="42"/>
    </location>
</feature>
<proteinExistence type="predicted"/>
<dbReference type="EMBL" id="AP035881">
    <property type="protein sequence ID" value="BFP44261.1"/>
    <property type="molecule type" value="Genomic_DNA"/>
</dbReference>